<keyword evidence="9 11" id="KW-0057">Aromatic amino acid biosynthesis</keyword>
<evidence type="ECO:0000256" key="6">
    <source>
        <dbReference type="ARBA" id="ARBA00022643"/>
    </source>
</evidence>
<evidence type="ECO:0000256" key="8">
    <source>
        <dbReference type="ARBA" id="ARBA00022857"/>
    </source>
</evidence>
<evidence type="ECO:0000256" key="10">
    <source>
        <dbReference type="ARBA" id="ARBA00023239"/>
    </source>
</evidence>
<feature type="binding site" evidence="11">
    <location>
        <begin position="311"/>
        <end position="315"/>
    </location>
    <ligand>
        <name>FMN</name>
        <dbReference type="ChEBI" id="CHEBI:58210"/>
    </ligand>
</feature>
<dbReference type="STRING" id="562970.Btus_1723"/>
<dbReference type="EMBL" id="CP002017">
    <property type="protein sequence ID" value="ADG06425.1"/>
    <property type="molecule type" value="Genomic_DNA"/>
</dbReference>
<organism evidence="13 14">
    <name type="scientific">Kyrpidia tusciae (strain DSM 2912 / NBRC 15312 / T2)</name>
    <name type="common">Bacillus tusciae</name>
    <dbReference type="NCBI Taxonomy" id="562970"/>
    <lineage>
        <taxon>Bacteria</taxon>
        <taxon>Bacillati</taxon>
        <taxon>Bacillota</taxon>
        <taxon>Bacilli</taxon>
        <taxon>Bacillales</taxon>
        <taxon>Alicyclobacillaceae</taxon>
        <taxon>Kyrpidia</taxon>
    </lineage>
</organism>
<dbReference type="SUPFAM" id="SSF103263">
    <property type="entry name" value="Chorismate synthase, AroC"/>
    <property type="match status" value="1"/>
</dbReference>
<feature type="binding site" evidence="11">
    <location>
        <begin position="131"/>
        <end position="133"/>
    </location>
    <ligand>
        <name>FMN</name>
        <dbReference type="ChEBI" id="CHEBI:58210"/>
    </ligand>
</feature>
<evidence type="ECO:0000256" key="11">
    <source>
        <dbReference type="HAMAP-Rule" id="MF_00300"/>
    </source>
</evidence>
<evidence type="ECO:0000256" key="2">
    <source>
        <dbReference type="ARBA" id="ARBA00008014"/>
    </source>
</evidence>
<dbReference type="PANTHER" id="PTHR21085">
    <property type="entry name" value="CHORISMATE SYNTHASE"/>
    <property type="match status" value="1"/>
</dbReference>
<proteinExistence type="inferred from homology"/>
<dbReference type="AlphaFoldDB" id="D5WQ16"/>
<name>D5WQ16_KYRT2</name>
<comment type="subunit">
    <text evidence="11">Homotetramer.</text>
</comment>
<feature type="binding site" evidence="11">
    <location>
        <position position="48"/>
    </location>
    <ligand>
        <name>NADP(+)</name>
        <dbReference type="ChEBI" id="CHEBI:58349"/>
    </ligand>
</feature>
<keyword evidence="7 11" id="KW-0274">FAD</keyword>
<dbReference type="FunFam" id="3.60.150.10:FF:000002">
    <property type="entry name" value="Chorismate synthase"/>
    <property type="match status" value="1"/>
</dbReference>
<keyword evidence="8 11" id="KW-0521">NADP</keyword>
<dbReference type="PANTHER" id="PTHR21085:SF0">
    <property type="entry name" value="CHORISMATE SYNTHASE"/>
    <property type="match status" value="1"/>
</dbReference>
<evidence type="ECO:0000313" key="13">
    <source>
        <dbReference type="EMBL" id="ADG06425.1"/>
    </source>
</evidence>
<protein>
    <recommendedName>
        <fullName evidence="3 11">Chorismate synthase</fullName>
        <shortName evidence="11">CS</shortName>
        <ecNumber evidence="3 11">4.2.3.5</ecNumber>
    </recommendedName>
    <alternativeName>
        <fullName evidence="11">5-enolpyruvylshikimate-3-phosphate phospholyase</fullName>
    </alternativeName>
</protein>
<dbReference type="HAMAP" id="MF_00300">
    <property type="entry name" value="Chorismate_synth"/>
    <property type="match status" value="1"/>
</dbReference>
<dbReference type="GO" id="GO:0005829">
    <property type="term" value="C:cytosol"/>
    <property type="evidence" value="ECO:0007669"/>
    <property type="project" value="TreeGrafter"/>
</dbReference>
<dbReference type="InterPro" id="IPR035904">
    <property type="entry name" value="Chorismate_synth_AroC_sf"/>
</dbReference>
<keyword evidence="10 11" id="KW-0456">Lyase</keyword>
<keyword evidence="4 11" id="KW-0028">Amino-acid biosynthesis</keyword>
<dbReference type="PIRSF" id="PIRSF001456">
    <property type="entry name" value="Chorismate_synth"/>
    <property type="match status" value="1"/>
</dbReference>
<dbReference type="NCBIfam" id="NF003793">
    <property type="entry name" value="PRK05382.1"/>
    <property type="match status" value="1"/>
</dbReference>
<dbReference type="eggNOG" id="COG0082">
    <property type="taxonomic scope" value="Bacteria"/>
</dbReference>
<evidence type="ECO:0000256" key="5">
    <source>
        <dbReference type="ARBA" id="ARBA00022630"/>
    </source>
</evidence>
<dbReference type="Gene3D" id="3.60.150.10">
    <property type="entry name" value="Chorismate synthase AroC"/>
    <property type="match status" value="1"/>
</dbReference>
<accession>D5WQ16</accession>
<dbReference type="CDD" id="cd07304">
    <property type="entry name" value="Chorismate_synthase"/>
    <property type="match status" value="1"/>
</dbReference>
<evidence type="ECO:0000256" key="7">
    <source>
        <dbReference type="ARBA" id="ARBA00022827"/>
    </source>
</evidence>
<dbReference type="InterPro" id="IPR020541">
    <property type="entry name" value="Chorismate_synthase_CS"/>
</dbReference>
<evidence type="ECO:0000256" key="3">
    <source>
        <dbReference type="ARBA" id="ARBA00013036"/>
    </source>
</evidence>
<feature type="binding site" evidence="11">
    <location>
        <position position="337"/>
    </location>
    <ligand>
        <name>FMN</name>
        <dbReference type="ChEBI" id="CHEBI:58210"/>
    </ligand>
</feature>
<feature type="binding site" evidence="11">
    <location>
        <position position="42"/>
    </location>
    <ligand>
        <name>NADP(+)</name>
        <dbReference type="ChEBI" id="CHEBI:58349"/>
    </ligand>
</feature>
<sequence>MRMLRFLTAGESHGPELTAIVEGLPSRLPIRSALIDEQLRRRQQGHGRGGRMRIESDRVEITSGLRFGLTLGTPLTMRIRNRDWENWKTKMAVEGDPPPEAKPVTKPRPGHADLAGVLKYNHDDVRNVLERSSARNTATLVAVGSVARQLLAPFGIRIFSHVVEIGGVEAKKFPKTLEQIADAAELSTVRCADPEAAEKMVEAIDQARREGNTLGGVFEVVALGVPPGLGSYAHPDRRLDGRLAGALMSIQAIKGVEVGLGFTAARLPGSEVHDEIGYDPEKGYTRDTNHAGGIEGGVSNGQPVVVRAAMKPIPTLYKPLRSVDIHSKESFQASVERSDTCAVPAAAVVGEAMTAWVLALCFREKFSGDSLEEVKAQYRAYMEMVSRR</sequence>
<keyword evidence="14" id="KW-1185">Reference proteome</keyword>
<keyword evidence="5 11" id="KW-0285">Flavoprotein</keyword>
<dbReference type="Pfam" id="PF01264">
    <property type="entry name" value="Chorismate_synt"/>
    <property type="match status" value="1"/>
</dbReference>
<dbReference type="Proteomes" id="UP000002368">
    <property type="component" value="Chromosome"/>
</dbReference>
<evidence type="ECO:0000256" key="12">
    <source>
        <dbReference type="RuleBase" id="RU000605"/>
    </source>
</evidence>
<dbReference type="PROSITE" id="PS00788">
    <property type="entry name" value="CHORISMATE_SYNTHASE_2"/>
    <property type="match status" value="1"/>
</dbReference>
<dbReference type="InterPro" id="IPR000453">
    <property type="entry name" value="Chorismate_synth"/>
</dbReference>
<evidence type="ECO:0000313" key="14">
    <source>
        <dbReference type="Proteomes" id="UP000002368"/>
    </source>
</evidence>
<reference evidence="13 14" key="1">
    <citation type="journal article" date="2011" name="Stand. Genomic Sci.">
        <title>Complete genome sequence of the thermophilic, hydrogen-oxidizing Bacillus tusciae type strain (T2) and reclassification in the new genus, Kyrpidia gen. nov. as Kyrpidia tusciae comb. nov. and emendation of the family Alicyclobacillaceae da Costa and Rainey, 2010.</title>
        <authorList>
            <person name="Klenk H.P."/>
            <person name="Lapidus A."/>
            <person name="Chertkov O."/>
            <person name="Copeland A."/>
            <person name="Del Rio T.G."/>
            <person name="Nolan M."/>
            <person name="Lucas S."/>
            <person name="Chen F."/>
            <person name="Tice H."/>
            <person name="Cheng J.F."/>
            <person name="Han C."/>
            <person name="Bruce D."/>
            <person name="Goodwin L."/>
            <person name="Pitluck S."/>
            <person name="Pati A."/>
            <person name="Ivanova N."/>
            <person name="Mavromatis K."/>
            <person name="Daum C."/>
            <person name="Chen A."/>
            <person name="Palaniappan K."/>
            <person name="Chang Y.J."/>
            <person name="Land M."/>
            <person name="Hauser L."/>
            <person name="Jeffries C.D."/>
            <person name="Detter J.C."/>
            <person name="Rohde M."/>
            <person name="Abt B."/>
            <person name="Pukall R."/>
            <person name="Goker M."/>
            <person name="Bristow J."/>
            <person name="Markowitz V."/>
            <person name="Hugenholtz P."/>
            <person name="Eisen J.A."/>
        </authorList>
    </citation>
    <scope>NUCLEOTIDE SEQUENCE [LARGE SCALE GENOMIC DNA]</scope>
    <source>
        <strain evidence="13 14">DSM 2912</strain>
    </source>
</reference>
<dbReference type="HOGENOM" id="CLU_034547_2_0_9"/>
<dbReference type="GO" id="GO:0004107">
    <property type="term" value="F:chorismate synthase activity"/>
    <property type="evidence" value="ECO:0007669"/>
    <property type="project" value="UniProtKB-UniRule"/>
</dbReference>
<comment type="function">
    <text evidence="11">Catalyzes the anti-1,4-elimination of the C-3 phosphate and the C-6 proR hydrogen from 5-enolpyruvylshikimate-3-phosphate (EPSP) to yield chorismate, which is the branch point compound that serves as the starting substrate for the three terminal pathways of aromatic amino acid biosynthesis. This reaction introduces a second double bond into the aromatic ring system.</text>
</comment>
<dbReference type="KEGG" id="bts:Btus_1723"/>
<keyword evidence="6 11" id="KW-0288">FMN</keyword>
<feature type="binding site" evidence="11">
    <location>
        <begin position="251"/>
        <end position="252"/>
    </location>
    <ligand>
        <name>FMN</name>
        <dbReference type="ChEBI" id="CHEBI:58210"/>
    </ligand>
</feature>
<evidence type="ECO:0000256" key="1">
    <source>
        <dbReference type="ARBA" id="ARBA00005044"/>
    </source>
</evidence>
<evidence type="ECO:0000256" key="4">
    <source>
        <dbReference type="ARBA" id="ARBA00022605"/>
    </source>
</evidence>
<dbReference type="GO" id="GO:0008652">
    <property type="term" value="P:amino acid biosynthetic process"/>
    <property type="evidence" value="ECO:0007669"/>
    <property type="project" value="UniProtKB-KW"/>
</dbReference>
<dbReference type="PROSITE" id="PS00787">
    <property type="entry name" value="CHORISMATE_SYNTHASE_1"/>
    <property type="match status" value="1"/>
</dbReference>
<feature type="binding site" evidence="11">
    <location>
        <position position="296"/>
    </location>
    <ligand>
        <name>FMN</name>
        <dbReference type="ChEBI" id="CHEBI:58210"/>
    </ligand>
</feature>
<gene>
    <name evidence="11" type="primary">aroC</name>
    <name evidence="13" type="ordered locus">Btus_1723</name>
</gene>
<comment type="cofactor">
    <cofactor evidence="11 12">
        <name>FMNH2</name>
        <dbReference type="ChEBI" id="CHEBI:57618"/>
    </cofactor>
    <text evidence="11 12">Reduced FMN (FMNH(2)).</text>
</comment>
<dbReference type="GO" id="GO:0009423">
    <property type="term" value="P:chorismate biosynthetic process"/>
    <property type="evidence" value="ECO:0007669"/>
    <property type="project" value="UniProtKB-UniRule"/>
</dbReference>
<dbReference type="GO" id="GO:0009073">
    <property type="term" value="P:aromatic amino acid family biosynthetic process"/>
    <property type="evidence" value="ECO:0007669"/>
    <property type="project" value="UniProtKB-KW"/>
</dbReference>
<evidence type="ECO:0000256" key="9">
    <source>
        <dbReference type="ARBA" id="ARBA00023141"/>
    </source>
</evidence>
<comment type="pathway">
    <text evidence="1 11 12">Metabolic intermediate biosynthesis; chorismate biosynthesis; chorismate from D-erythrose 4-phosphate and phosphoenolpyruvate: step 7/7.</text>
</comment>
<comment type="catalytic activity">
    <reaction evidence="11 12">
        <text>5-O-(1-carboxyvinyl)-3-phosphoshikimate = chorismate + phosphate</text>
        <dbReference type="Rhea" id="RHEA:21020"/>
        <dbReference type="ChEBI" id="CHEBI:29748"/>
        <dbReference type="ChEBI" id="CHEBI:43474"/>
        <dbReference type="ChEBI" id="CHEBI:57701"/>
        <dbReference type="EC" id="4.2.3.5"/>
    </reaction>
</comment>
<dbReference type="NCBIfam" id="TIGR00033">
    <property type="entry name" value="aroC"/>
    <property type="match status" value="1"/>
</dbReference>
<dbReference type="GO" id="GO:0010181">
    <property type="term" value="F:FMN binding"/>
    <property type="evidence" value="ECO:0007669"/>
    <property type="project" value="TreeGrafter"/>
</dbReference>
<comment type="similarity">
    <text evidence="2 11 12">Belongs to the chorismate synthase family.</text>
</comment>
<dbReference type="EC" id="4.2.3.5" evidence="3 11"/>
<dbReference type="UniPathway" id="UPA00053">
    <property type="reaction ID" value="UER00090"/>
</dbReference>